<dbReference type="Proteomes" id="UP000019486">
    <property type="component" value="Unassembled WGS sequence"/>
</dbReference>
<dbReference type="SUPFAM" id="SSF51126">
    <property type="entry name" value="Pectin lyase-like"/>
    <property type="match status" value="1"/>
</dbReference>
<dbReference type="InterPro" id="IPR006626">
    <property type="entry name" value="PbH1"/>
</dbReference>
<dbReference type="OrthoDB" id="7297981at2"/>
<dbReference type="InterPro" id="IPR011050">
    <property type="entry name" value="Pectin_lyase_fold/virulence"/>
</dbReference>
<dbReference type="SMART" id="SM00710">
    <property type="entry name" value="PbH1"/>
    <property type="match status" value="7"/>
</dbReference>
<dbReference type="PANTHER" id="PTHR36453">
    <property type="entry name" value="SECRETED PROTEIN-RELATED"/>
    <property type="match status" value="1"/>
</dbReference>
<dbReference type="InterPro" id="IPR012334">
    <property type="entry name" value="Pectin_lyas_fold"/>
</dbReference>
<feature type="domain" description="Right handed beta helix" evidence="2">
    <location>
        <begin position="80"/>
        <end position="256"/>
    </location>
</feature>
<feature type="region of interest" description="Disordered" evidence="1">
    <location>
        <begin position="314"/>
        <end position="344"/>
    </location>
</feature>
<evidence type="ECO:0000313" key="4">
    <source>
        <dbReference type="Proteomes" id="UP000019486"/>
    </source>
</evidence>
<name>W9H1E9_9PROT</name>
<dbReference type="AlphaFoldDB" id="W9H1E9"/>
<dbReference type="EMBL" id="AVFL01000010">
    <property type="protein sequence ID" value="EWY39894.1"/>
    <property type="molecule type" value="Genomic_DNA"/>
</dbReference>
<dbReference type="RefSeq" id="WP_051512399.1">
    <property type="nucleotide sequence ID" value="NZ_AVFL01000010.1"/>
</dbReference>
<dbReference type="InterPro" id="IPR039448">
    <property type="entry name" value="Beta_helix"/>
</dbReference>
<dbReference type="STRING" id="1385369.N825_04230"/>
<gene>
    <name evidence="3" type="ORF">N825_04230</name>
</gene>
<feature type="region of interest" description="Disordered" evidence="1">
    <location>
        <begin position="1"/>
        <end position="23"/>
    </location>
</feature>
<feature type="compositionally biased region" description="Low complexity" evidence="1">
    <location>
        <begin position="332"/>
        <end position="344"/>
    </location>
</feature>
<reference evidence="3 4" key="1">
    <citation type="submission" date="2013-08" db="EMBL/GenBank/DDBJ databases">
        <title>The genome sequence of Skermanella stibiiresistens.</title>
        <authorList>
            <person name="Zhu W."/>
            <person name="Wang G."/>
        </authorList>
    </citation>
    <scope>NUCLEOTIDE SEQUENCE [LARGE SCALE GENOMIC DNA]</scope>
    <source>
        <strain evidence="3 4">SB22</strain>
    </source>
</reference>
<dbReference type="Gene3D" id="2.160.20.10">
    <property type="entry name" value="Single-stranded right-handed beta-helix, Pectin lyase-like"/>
    <property type="match status" value="1"/>
</dbReference>
<dbReference type="PANTHER" id="PTHR36453:SF1">
    <property type="entry name" value="RIGHT HANDED BETA HELIX DOMAIN-CONTAINING PROTEIN"/>
    <property type="match status" value="1"/>
</dbReference>
<evidence type="ECO:0000259" key="2">
    <source>
        <dbReference type="Pfam" id="PF13229"/>
    </source>
</evidence>
<dbReference type="Pfam" id="PF13229">
    <property type="entry name" value="Beta_helix"/>
    <property type="match status" value="1"/>
</dbReference>
<feature type="compositionally biased region" description="Low complexity" evidence="1">
    <location>
        <begin position="12"/>
        <end position="22"/>
    </location>
</feature>
<protein>
    <recommendedName>
        <fullName evidence="2">Right handed beta helix domain-containing protein</fullName>
    </recommendedName>
</protein>
<organism evidence="3 4">
    <name type="scientific">Skermanella stibiiresistens SB22</name>
    <dbReference type="NCBI Taxonomy" id="1385369"/>
    <lineage>
        <taxon>Bacteria</taxon>
        <taxon>Pseudomonadati</taxon>
        <taxon>Pseudomonadota</taxon>
        <taxon>Alphaproteobacteria</taxon>
        <taxon>Rhodospirillales</taxon>
        <taxon>Azospirillaceae</taxon>
        <taxon>Skermanella</taxon>
    </lineage>
</organism>
<comment type="caution">
    <text evidence="3">The sequence shown here is derived from an EMBL/GenBank/DDBJ whole genome shotgun (WGS) entry which is preliminary data.</text>
</comment>
<evidence type="ECO:0000256" key="1">
    <source>
        <dbReference type="SAM" id="MobiDB-lite"/>
    </source>
</evidence>
<evidence type="ECO:0000313" key="3">
    <source>
        <dbReference type="EMBL" id="EWY39894.1"/>
    </source>
</evidence>
<accession>W9H1E9</accession>
<keyword evidence="4" id="KW-1185">Reference proteome</keyword>
<proteinExistence type="predicted"/>
<sequence length="478" mass="49517">MANDQIWVSKDGSNSNSGSASNPLKTIQAAVDRASSGTDVMVEEGTYTETVRIRKDGISLISADGDQAATIKAASQGGSAISGFGVENITIKGFEIDAGSNANGIHFGMSGKGFSDPIRDLTIQDNVINGAGQDGIKVSQAYGVKILNNEINDSGQEGIDFVAVNDSRIAGNEVDGADGPSALGVKGGSTNVDIVNNKVHDTAVAGISVGGWTTDKWMWPGARSYEAKDLTVTGNEVWDTTKAAILVSGARDSLIADNYLHPDNDYDAVIWLDRSTASHPSPIYSENITIRDNLFERDDWLRVNRGNDDGLKVSGNSIATGDQKGAWGSSETAGDVAGASGSSDDTAAVAPVVASDTALGDGAVPEVIAISKADLPEGYDAGLIDDEPDLMIPAGEDLIVFTQVEDAGFQVTDAEGAEAPAGDYAFFKLTTDGNGENVSISAATWQALEDATLADAVPVEQTTVDTGTANQGTDGWLL</sequence>